<protein>
    <recommendedName>
        <fullName evidence="4">TATA-box binding</fullName>
    </recommendedName>
</protein>
<dbReference type="Pfam" id="PF08680">
    <property type="entry name" value="DUF1779"/>
    <property type="match status" value="1"/>
</dbReference>
<dbReference type="InterPro" id="IPR036209">
    <property type="entry name" value="YwmB-like_sf"/>
</dbReference>
<evidence type="ECO:0000256" key="1">
    <source>
        <dbReference type="SAM" id="SignalP"/>
    </source>
</evidence>
<dbReference type="EMBL" id="BSKO01000001">
    <property type="protein sequence ID" value="GLO67658.1"/>
    <property type="molecule type" value="Genomic_DNA"/>
</dbReference>
<sequence>MFNRLLFFFISISLFLTTTHASDLKGDEMIALGNFAIEQQLEVENWQVTIKESITVHKGEQLVEQLKDEFPHEKKTDEKSIKYIFKNDHKTNGIDVLYKVILPIESSAQAEIIALLEGADWSEEIKETYITTKNEIVHKLFTKLAQSYTCLNSLDNDIINSDVFIENAINYFNLRHTTTQYDNIAKSTIKKSFYGYTDLWDDFYSVNDKPINVQIAIIEDEAGNEKYTIGTPILIHEY</sequence>
<gene>
    <name evidence="2" type="ORF">MACH08_34420</name>
</gene>
<keyword evidence="1" id="KW-0732">Signal</keyword>
<evidence type="ECO:0000313" key="3">
    <source>
        <dbReference type="Proteomes" id="UP001275436"/>
    </source>
</evidence>
<name>A0ABQ5TLF8_9BACI</name>
<dbReference type="Gene3D" id="3.30.360.40">
    <property type="entry name" value="YwmB-like"/>
    <property type="match status" value="1"/>
</dbReference>
<reference evidence="2 3" key="1">
    <citation type="submission" date="2023-02" db="EMBL/GenBank/DDBJ databases">
        <title>Oceanobacillus kimchii IFOP_LL358 isolated form Alexandrium catenella lab strain.</title>
        <authorList>
            <person name="Gajardo G."/>
            <person name="Ueki S."/>
            <person name="Maruyama F."/>
        </authorList>
    </citation>
    <scope>NUCLEOTIDE SEQUENCE [LARGE SCALE GENOMIC DNA]</scope>
    <source>
        <strain evidence="2 3">IFOP_LL358</strain>
    </source>
</reference>
<feature type="signal peptide" evidence="1">
    <location>
        <begin position="1"/>
        <end position="21"/>
    </location>
</feature>
<dbReference type="Proteomes" id="UP001275436">
    <property type="component" value="Unassembled WGS sequence"/>
</dbReference>
<dbReference type="InterPro" id="IPR014794">
    <property type="entry name" value="DUF1779"/>
</dbReference>
<organism evidence="2 3">
    <name type="scientific">Oceanobacillus kimchii</name>
    <dbReference type="NCBI Taxonomy" id="746691"/>
    <lineage>
        <taxon>Bacteria</taxon>
        <taxon>Bacillati</taxon>
        <taxon>Bacillota</taxon>
        <taxon>Bacilli</taxon>
        <taxon>Bacillales</taxon>
        <taxon>Bacillaceae</taxon>
        <taxon>Oceanobacillus</taxon>
    </lineage>
</organism>
<dbReference type="RefSeq" id="WP_077596990.1">
    <property type="nucleotide sequence ID" value="NZ_BSKO01000001.1"/>
</dbReference>
<proteinExistence type="predicted"/>
<evidence type="ECO:0000313" key="2">
    <source>
        <dbReference type="EMBL" id="GLO67658.1"/>
    </source>
</evidence>
<accession>A0ABQ5TLF8</accession>
<comment type="caution">
    <text evidence="2">The sequence shown here is derived from an EMBL/GenBank/DDBJ whole genome shotgun (WGS) entry which is preliminary data.</text>
</comment>
<dbReference type="SUPFAM" id="SSF143842">
    <property type="entry name" value="YwmB-like"/>
    <property type="match status" value="1"/>
</dbReference>
<evidence type="ECO:0008006" key="4">
    <source>
        <dbReference type="Google" id="ProtNLM"/>
    </source>
</evidence>
<feature type="chain" id="PRO_5046812632" description="TATA-box binding" evidence="1">
    <location>
        <begin position="22"/>
        <end position="238"/>
    </location>
</feature>
<keyword evidence="3" id="KW-1185">Reference proteome</keyword>
<dbReference type="Gene3D" id="3.30.2030.10">
    <property type="entry name" value="YwmB-like"/>
    <property type="match status" value="1"/>
</dbReference>